<evidence type="ECO:0000313" key="8">
    <source>
        <dbReference type="Proteomes" id="UP000005439"/>
    </source>
</evidence>
<evidence type="ECO:0000256" key="5">
    <source>
        <dbReference type="ARBA" id="ARBA00023136"/>
    </source>
</evidence>
<feature type="transmembrane region" description="Helical" evidence="6">
    <location>
        <begin position="129"/>
        <end position="149"/>
    </location>
</feature>
<feature type="transmembrane region" description="Helical" evidence="6">
    <location>
        <begin position="193"/>
        <end position="217"/>
    </location>
</feature>
<dbReference type="Pfam" id="PF13520">
    <property type="entry name" value="AA_permease_2"/>
    <property type="match status" value="1"/>
</dbReference>
<dbReference type="Proteomes" id="UP000005439">
    <property type="component" value="Chromosome"/>
</dbReference>
<dbReference type="GO" id="GO:0022857">
    <property type="term" value="F:transmembrane transporter activity"/>
    <property type="evidence" value="ECO:0007669"/>
    <property type="project" value="InterPro"/>
</dbReference>
<feature type="transmembrane region" description="Helical" evidence="6">
    <location>
        <begin position="335"/>
        <end position="356"/>
    </location>
</feature>
<keyword evidence="2" id="KW-1003">Cell membrane</keyword>
<feature type="transmembrane region" description="Helical" evidence="6">
    <location>
        <begin position="289"/>
        <end position="314"/>
    </location>
</feature>
<dbReference type="PANTHER" id="PTHR42770:SF7">
    <property type="entry name" value="MEMBRANE PROTEIN"/>
    <property type="match status" value="1"/>
</dbReference>
<accession>G8TSM4</accession>
<keyword evidence="5 6" id="KW-0472">Membrane</keyword>
<comment type="subcellular location">
    <subcellularLocation>
        <location evidence="1">Cell membrane</location>
        <topology evidence="1">Multi-pass membrane protein</topology>
    </subcellularLocation>
</comment>
<dbReference type="PIRSF" id="PIRSF006060">
    <property type="entry name" value="AA_transporter"/>
    <property type="match status" value="1"/>
</dbReference>
<dbReference type="STRING" id="679936.Sulac_0899"/>
<sequence length="475" mass="50703">MNHGSVHALEKNVLGFFESIVMAVAGTAPAYSIAATTATLYGAVGFAGPAALLYSGIPMFGIAWAFNHLGRTEANAGASYAWVAKSLHPVLGYLAGWALVVSASLFMLAGSLPAGSVTLAVFNPPLANSTLWVTIVGALWFLAMGIVVVRGIRLTSTVQWVMSSVEVGILLLAAVLAIIHAARHATTPFSWHWYAFSSFHGINGFAAGALVAAFYYWGWDVSANLNEETQNATKIPGLGGLWGVLIVFLLFQIFTVATNVTLPPKTISSSPDVLTVLGQQIWPGVGGELLTLAVMLSTIATLETSLLQVTRSLFAMGRDQTLPRKFAEIHPVWKTPWLASLVVGLFALTLFVLSNFVGSVSKVMSDAINAIGLQITLYYGLAGLSAVVAYRQVLGRSLKNFLLMGLWPFIGAIFMFWVMIQSLQSLGWTTIGVGLGTMALGLIPLAVYWAKGSPYFRIRGFQPAPEEPDLLEASS</sequence>
<keyword evidence="4 6" id="KW-1133">Transmembrane helix</keyword>
<feature type="transmembrane region" description="Helical" evidence="6">
    <location>
        <begin position="87"/>
        <end position="109"/>
    </location>
</feature>
<evidence type="ECO:0000256" key="4">
    <source>
        <dbReference type="ARBA" id="ARBA00022989"/>
    </source>
</evidence>
<dbReference type="HOGENOM" id="CLU_039037_0_0_9"/>
<dbReference type="InterPro" id="IPR050367">
    <property type="entry name" value="APC_superfamily"/>
</dbReference>
<evidence type="ECO:0000256" key="1">
    <source>
        <dbReference type="ARBA" id="ARBA00004651"/>
    </source>
</evidence>
<feature type="transmembrane region" description="Helical" evidence="6">
    <location>
        <begin position="12"/>
        <end position="34"/>
    </location>
</feature>
<organism evidence="7 8">
    <name type="scientific">Sulfobacillus acidophilus (strain ATCC 700253 / DSM 10332 / NAL)</name>
    <dbReference type="NCBI Taxonomy" id="679936"/>
    <lineage>
        <taxon>Bacteria</taxon>
        <taxon>Bacillati</taxon>
        <taxon>Bacillota</taxon>
        <taxon>Clostridia</taxon>
        <taxon>Eubacteriales</taxon>
        <taxon>Clostridiales Family XVII. Incertae Sedis</taxon>
        <taxon>Sulfobacillus</taxon>
    </lineage>
</organism>
<evidence type="ECO:0000313" key="7">
    <source>
        <dbReference type="EMBL" id="AEW04401.1"/>
    </source>
</evidence>
<reference evidence="7 8" key="2">
    <citation type="journal article" date="2012" name="Stand. Genomic Sci.">
        <title>Complete genome sequence of the moderately thermophilic mineral-sulfide-oxidizing firmicute Sulfobacillus acidophilus type strain (NAL(T)).</title>
        <authorList>
            <person name="Anderson I."/>
            <person name="Chertkov O."/>
            <person name="Chen A."/>
            <person name="Saunders E."/>
            <person name="Lapidus A."/>
            <person name="Nolan M."/>
            <person name="Lucas S."/>
            <person name="Hammon N."/>
            <person name="Deshpande S."/>
            <person name="Cheng J.F."/>
            <person name="Han C."/>
            <person name="Tapia R."/>
            <person name="Goodwin L.A."/>
            <person name="Pitluck S."/>
            <person name="Liolios K."/>
            <person name="Pagani I."/>
            <person name="Ivanova N."/>
            <person name="Mikhailova N."/>
            <person name="Pati A."/>
            <person name="Palaniappan K."/>
            <person name="Land M."/>
            <person name="Pan C."/>
            <person name="Rohde M."/>
            <person name="Pukall R."/>
            <person name="Goker M."/>
            <person name="Detter J.C."/>
            <person name="Woyke T."/>
            <person name="Bristow J."/>
            <person name="Eisen J.A."/>
            <person name="Markowitz V."/>
            <person name="Hugenholtz P."/>
            <person name="Kyrpides N.C."/>
            <person name="Klenk H.P."/>
            <person name="Mavromatis K."/>
        </authorList>
    </citation>
    <scope>NUCLEOTIDE SEQUENCE [LARGE SCALE GENOMIC DNA]</scope>
    <source>
        <strain evidence="8">ATCC 700253 / DSM 10332 / NAL</strain>
    </source>
</reference>
<keyword evidence="3 6" id="KW-0812">Transmembrane</keyword>
<feature type="transmembrane region" description="Helical" evidence="6">
    <location>
        <begin position="401"/>
        <end position="420"/>
    </location>
</feature>
<keyword evidence="8" id="KW-1185">Reference proteome</keyword>
<evidence type="ECO:0000256" key="2">
    <source>
        <dbReference type="ARBA" id="ARBA00022475"/>
    </source>
</evidence>
<dbReference type="PATRIC" id="fig|679936.5.peg.952"/>
<feature type="transmembrane region" description="Helical" evidence="6">
    <location>
        <begin position="161"/>
        <end position="181"/>
    </location>
</feature>
<feature type="transmembrane region" description="Helical" evidence="6">
    <location>
        <begin position="238"/>
        <end position="262"/>
    </location>
</feature>
<dbReference type="KEGG" id="sap:Sulac_0899"/>
<dbReference type="InterPro" id="IPR002293">
    <property type="entry name" value="AA/rel_permease1"/>
</dbReference>
<feature type="transmembrane region" description="Helical" evidence="6">
    <location>
        <begin position="40"/>
        <end position="66"/>
    </location>
</feature>
<dbReference type="AlphaFoldDB" id="G8TSM4"/>
<gene>
    <name evidence="7" type="ordered locus">Sulac_0899</name>
</gene>
<evidence type="ECO:0000256" key="6">
    <source>
        <dbReference type="SAM" id="Phobius"/>
    </source>
</evidence>
<dbReference type="EMBL" id="CP003179">
    <property type="protein sequence ID" value="AEW04401.1"/>
    <property type="molecule type" value="Genomic_DNA"/>
</dbReference>
<feature type="transmembrane region" description="Helical" evidence="6">
    <location>
        <begin position="426"/>
        <end position="450"/>
    </location>
</feature>
<evidence type="ECO:0000256" key="3">
    <source>
        <dbReference type="ARBA" id="ARBA00022692"/>
    </source>
</evidence>
<dbReference type="GO" id="GO:0005886">
    <property type="term" value="C:plasma membrane"/>
    <property type="evidence" value="ECO:0007669"/>
    <property type="project" value="UniProtKB-SubCell"/>
</dbReference>
<dbReference type="Gene3D" id="1.20.1740.10">
    <property type="entry name" value="Amino acid/polyamine transporter I"/>
    <property type="match status" value="1"/>
</dbReference>
<protein>
    <submittedName>
        <fullName evidence="7">Amino acid/polyamine/organocation transporter, APC superfamily</fullName>
    </submittedName>
</protein>
<proteinExistence type="predicted"/>
<dbReference type="PANTHER" id="PTHR42770">
    <property type="entry name" value="AMINO ACID TRANSPORTER-RELATED"/>
    <property type="match status" value="1"/>
</dbReference>
<reference evidence="8" key="1">
    <citation type="submission" date="2011-12" db="EMBL/GenBank/DDBJ databases">
        <title>The complete genome of chromosome of Sulfobacillus acidophilus DSM 10332.</title>
        <authorList>
            <person name="Lucas S."/>
            <person name="Han J."/>
            <person name="Lapidus A."/>
            <person name="Bruce D."/>
            <person name="Goodwin L."/>
            <person name="Pitluck S."/>
            <person name="Peters L."/>
            <person name="Kyrpides N."/>
            <person name="Mavromatis K."/>
            <person name="Ivanova N."/>
            <person name="Mikhailova N."/>
            <person name="Chertkov O."/>
            <person name="Saunders E."/>
            <person name="Detter J.C."/>
            <person name="Tapia R."/>
            <person name="Han C."/>
            <person name="Land M."/>
            <person name="Hauser L."/>
            <person name="Markowitz V."/>
            <person name="Cheng J.-F."/>
            <person name="Hugenholtz P."/>
            <person name="Woyke T."/>
            <person name="Wu D."/>
            <person name="Pukall R."/>
            <person name="Gehrich-Schroeter G."/>
            <person name="Schneider S."/>
            <person name="Klenk H.-P."/>
            <person name="Eisen J.A."/>
        </authorList>
    </citation>
    <scope>NUCLEOTIDE SEQUENCE [LARGE SCALE GENOMIC DNA]</scope>
    <source>
        <strain evidence="8">ATCC 700253 / DSM 10332 / NAL</strain>
    </source>
</reference>
<feature type="transmembrane region" description="Helical" evidence="6">
    <location>
        <begin position="368"/>
        <end position="389"/>
    </location>
</feature>
<name>G8TSM4_SULAD</name>